<comment type="caution">
    <text evidence="2">The sequence shown here is derived from an EMBL/GenBank/DDBJ whole genome shotgun (WGS) entry which is preliminary data.</text>
</comment>
<protein>
    <recommendedName>
        <fullName evidence="4">ERAD-associated E3 ubiquitin-protein ligase component HRD3A</fullName>
    </recommendedName>
</protein>
<dbReference type="GO" id="GO:0036503">
    <property type="term" value="P:ERAD pathway"/>
    <property type="evidence" value="ECO:0007669"/>
    <property type="project" value="InterPro"/>
</dbReference>
<dbReference type="Gene3D" id="1.25.40.10">
    <property type="entry name" value="Tetratricopeptide repeat domain"/>
    <property type="match status" value="1"/>
</dbReference>
<organism evidence="2 3">
    <name type="scientific">Brassica carinata</name>
    <name type="common">Ethiopian mustard</name>
    <name type="synonym">Abyssinian cabbage</name>
    <dbReference type="NCBI Taxonomy" id="52824"/>
    <lineage>
        <taxon>Eukaryota</taxon>
        <taxon>Viridiplantae</taxon>
        <taxon>Streptophyta</taxon>
        <taxon>Embryophyta</taxon>
        <taxon>Tracheophyta</taxon>
        <taxon>Spermatophyta</taxon>
        <taxon>Magnoliopsida</taxon>
        <taxon>eudicotyledons</taxon>
        <taxon>Gunneridae</taxon>
        <taxon>Pentapetalae</taxon>
        <taxon>rosids</taxon>
        <taxon>malvids</taxon>
        <taxon>Brassicales</taxon>
        <taxon>Brassicaceae</taxon>
        <taxon>Brassiceae</taxon>
        <taxon>Brassica</taxon>
    </lineage>
</organism>
<name>A0A8X7VLD1_BRACI</name>
<keyword evidence="1" id="KW-0812">Transmembrane</keyword>
<keyword evidence="1" id="KW-0472">Membrane</keyword>
<gene>
    <name evidence="2" type="ORF">Bca52824_024800</name>
</gene>
<proteinExistence type="predicted"/>
<reference evidence="2 3" key="1">
    <citation type="submission" date="2020-02" db="EMBL/GenBank/DDBJ databases">
        <authorList>
            <person name="Ma Q."/>
            <person name="Huang Y."/>
            <person name="Song X."/>
            <person name="Pei D."/>
        </authorList>
    </citation>
    <scope>NUCLEOTIDE SEQUENCE [LARGE SCALE GENOMIC DNA]</scope>
    <source>
        <strain evidence="2">Sxm20200214</strain>
        <tissue evidence="2">Leaf</tissue>
    </source>
</reference>
<evidence type="ECO:0008006" key="4">
    <source>
        <dbReference type="Google" id="ProtNLM"/>
    </source>
</evidence>
<evidence type="ECO:0000256" key="1">
    <source>
        <dbReference type="SAM" id="Phobius"/>
    </source>
</evidence>
<dbReference type="AlphaFoldDB" id="A0A8X7VLD1"/>
<dbReference type="InterPro" id="IPR006597">
    <property type="entry name" value="Sel1-like"/>
</dbReference>
<dbReference type="OrthoDB" id="27934at2759"/>
<dbReference type="SMART" id="SM00671">
    <property type="entry name" value="SEL1"/>
    <property type="match status" value="2"/>
</dbReference>
<dbReference type="InterPro" id="IPR011990">
    <property type="entry name" value="TPR-like_helical_dom_sf"/>
</dbReference>
<accession>A0A8X7VLD1</accession>
<feature type="transmembrane region" description="Helical" evidence="1">
    <location>
        <begin position="201"/>
        <end position="221"/>
    </location>
</feature>
<evidence type="ECO:0000313" key="2">
    <source>
        <dbReference type="EMBL" id="KAG2313243.1"/>
    </source>
</evidence>
<dbReference type="PANTHER" id="PTHR45084:SF1">
    <property type="entry name" value="ERAD-ASSOCIATED E3 UBIQUITIN-PROTEIN LIGASE COMPONENT HRD3A-RELATED"/>
    <property type="match status" value="1"/>
</dbReference>
<keyword evidence="3" id="KW-1185">Reference proteome</keyword>
<dbReference type="Proteomes" id="UP000886595">
    <property type="component" value="Unassembled WGS sequence"/>
</dbReference>
<dbReference type="Pfam" id="PF08238">
    <property type="entry name" value="Sel1"/>
    <property type="match status" value="3"/>
</dbReference>
<dbReference type="InterPro" id="IPR044623">
    <property type="entry name" value="HRD3"/>
</dbReference>
<evidence type="ECO:0000313" key="3">
    <source>
        <dbReference type="Proteomes" id="UP000886595"/>
    </source>
</evidence>
<dbReference type="PANTHER" id="PTHR45084">
    <property type="entry name" value="ERAD-ASSOCIATED E3 UBIQUITIN-PROTEIN LIGASE COMPONENT HRD3A-RELATED"/>
    <property type="match status" value="1"/>
</dbReference>
<dbReference type="EMBL" id="JAAMPC010000005">
    <property type="protein sequence ID" value="KAG2313243.1"/>
    <property type="molecule type" value="Genomic_DNA"/>
</dbReference>
<keyword evidence="1" id="KW-1133">Transmembrane helix</keyword>
<sequence length="248" mass="28175">MLHAGAELKKNPNMLNLAAALYKSVAERGPWSSLSRWALEAYMKGDVGKAFILYSRMSELGYEVAQSNAAWILDKYGERSICMGVSGFCTDKERKERAHALWWRASKQGNDYAALLVGDAYYYGRGKEKDYVRAAEAYMYAKSQLNAEAMFNLGYMHEYGQGVPFDLNLAKSYYNQALENEPVSQLPIMLALARLWVRRNYVDVSIMLTLLLASLITVLYLREKRRQRRHVIVDSIVQPLVGSAAFLD</sequence>
<dbReference type="SUPFAM" id="SSF81901">
    <property type="entry name" value="HCP-like"/>
    <property type="match status" value="1"/>
</dbReference>